<accession>A0AAV3NRG1</accession>
<reference evidence="2 3" key="1">
    <citation type="submission" date="2024-01" db="EMBL/GenBank/DDBJ databases">
        <title>The complete chloroplast genome sequence of Lithospermum erythrorhizon: insights into the phylogenetic relationship among Boraginaceae species and the maternal lineages of purple gromwells.</title>
        <authorList>
            <person name="Okada T."/>
            <person name="Watanabe K."/>
        </authorList>
    </citation>
    <scope>NUCLEOTIDE SEQUENCE [LARGE SCALE GENOMIC DNA]</scope>
</reference>
<organism evidence="2 3">
    <name type="scientific">Lithospermum erythrorhizon</name>
    <name type="common">Purple gromwell</name>
    <name type="synonym">Lithospermum officinale var. erythrorhizon</name>
    <dbReference type="NCBI Taxonomy" id="34254"/>
    <lineage>
        <taxon>Eukaryota</taxon>
        <taxon>Viridiplantae</taxon>
        <taxon>Streptophyta</taxon>
        <taxon>Embryophyta</taxon>
        <taxon>Tracheophyta</taxon>
        <taxon>Spermatophyta</taxon>
        <taxon>Magnoliopsida</taxon>
        <taxon>eudicotyledons</taxon>
        <taxon>Gunneridae</taxon>
        <taxon>Pentapetalae</taxon>
        <taxon>asterids</taxon>
        <taxon>lamiids</taxon>
        <taxon>Boraginales</taxon>
        <taxon>Boraginaceae</taxon>
        <taxon>Boraginoideae</taxon>
        <taxon>Lithospermeae</taxon>
        <taxon>Lithospermum</taxon>
    </lineage>
</organism>
<dbReference type="Proteomes" id="UP001454036">
    <property type="component" value="Unassembled WGS sequence"/>
</dbReference>
<protein>
    <submittedName>
        <fullName evidence="2">Uncharacterized protein</fullName>
    </submittedName>
</protein>
<evidence type="ECO:0000256" key="1">
    <source>
        <dbReference type="SAM" id="MobiDB-lite"/>
    </source>
</evidence>
<keyword evidence="3" id="KW-1185">Reference proteome</keyword>
<dbReference type="AlphaFoldDB" id="A0AAV3NRG1"/>
<proteinExistence type="predicted"/>
<feature type="region of interest" description="Disordered" evidence="1">
    <location>
        <begin position="34"/>
        <end position="69"/>
    </location>
</feature>
<name>A0AAV3NRG1_LITER</name>
<evidence type="ECO:0000313" key="2">
    <source>
        <dbReference type="EMBL" id="GAA0141952.1"/>
    </source>
</evidence>
<gene>
    <name evidence="2" type="ORF">LIER_02971</name>
</gene>
<feature type="compositionally biased region" description="Low complexity" evidence="1">
    <location>
        <begin position="34"/>
        <end position="48"/>
    </location>
</feature>
<evidence type="ECO:0000313" key="3">
    <source>
        <dbReference type="Proteomes" id="UP001454036"/>
    </source>
</evidence>
<dbReference type="EMBL" id="BAABME010000343">
    <property type="protein sequence ID" value="GAA0141952.1"/>
    <property type="molecule type" value="Genomic_DNA"/>
</dbReference>
<sequence length="69" mass="7560">MGVESLFFPVHSPCDSFRITTRSTWIVALSISISKTSTSTEEPPELSSRINQPTHVPPNNTPAESSLMD</sequence>
<comment type="caution">
    <text evidence="2">The sequence shown here is derived from an EMBL/GenBank/DDBJ whole genome shotgun (WGS) entry which is preliminary data.</text>
</comment>